<dbReference type="EC" id="1.1.1.122" evidence="2"/>
<dbReference type="InterPro" id="IPR036812">
    <property type="entry name" value="NAD(P)_OxRdtase_dom_sf"/>
</dbReference>
<organism evidence="2 3">
    <name type="scientific">Glaciibacter psychrotolerans</name>
    <dbReference type="NCBI Taxonomy" id="670054"/>
    <lineage>
        <taxon>Bacteria</taxon>
        <taxon>Bacillati</taxon>
        <taxon>Actinomycetota</taxon>
        <taxon>Actinomycetes</taxon>
        <taxon>Micrococcales</taxon>
        <taxon>Microbacteriaceae</taxon>
        <taxon>Glaciibacter</taxon>
    </lineage>
</organism>
<feature type="domain" description="NADP-dependent oxidoreductase" evidence="1">
    <location>
        <begin position="19"/>
        <end position="314"/>
    </location>
</feature>
<protein>
    <submittedName>
        <fullName evidence="2">D-threo-aldose 1-dehydrogenase</fullName>
        <ecNumber evidence="2">1.1.1.122</ecNumber>
    </submittedName>
</protein>
<dbReference type="Pfam" id="PF00248">
    <property type="entry name" value="Aldo_ket_red"/>
    <property type="match status" value="1"/>
</dbReference>
<keyword evidence="3" id="KW-1185">Reference proteome</keyword>
<dbReference type="Gene3D" id="3.20.20.100">
    <property type="entry name" value="NADP-dependent oxidoreductase domain"/>
    <property type="match status" value="1"/>
</dbReference>
<evidence type="ECO:0000313" key="2">
    <source>
        <dbReference type="EMBL" id="NYJ21147.1"/>
    </source>
</evidence>
<dbReference type="InterPro" id="IPR020471">
    <property type="entry name" value="AKR"/>
</dbReference>
<comment type="caution">
    <text evidence="2">The sequence shown here is derived from an EMBL/GenBank/DDBJ whole genome shotgun (WGS) entry which is preliminary data.</text>
</comment>
<dbReference type="GO" id="GO:0047834">
    <property type="term" value="F:D-threo-aldose 1-dehydrogenase activity"/>
    <property type="evidence" value="ECO:0007669"/>
    <property type="project" value="UniProtKB-EC"/>
</dbReference>
<dbReference type="InterPro" id="IPR044477">
    <property type="entry name" value="FDH-like"/>
</dbReference>
<dbReference type="SUPFAM" id="SSF51430">
    <property type="entry name" value="NAD(P)-linked oxidoreductase"/>
    <property type="match status" value="1"/>
</dbReference>
<dbReference type="Proteomes" id="UP000537260">
    <property type="component" value="Unassembled WGS sequence"/>
</dbReference>
<dbReference type="EMBL" id="JACCFM010000001">
    <property type="protein sequence ID" value="NYJ21147.1"/>
    <property type="molecule type" value="Genomic_DNA"/>
</dbReference>
<dbReference type="CDD" id="cd19162">
    <property type="entry name" value="AKR_FDH"/>
    <property type="match status" value="1"/>
</dbReference>
<evidence type="ECO:0000313" key="3">
    <source>
        <dbReference type="Proteomes" id="UP000537260"/>
    </source>
</evidence>
<dbReference type="PANTHER" id="PTHR42686">
    <property type="entry name" value="GH17980P-RELATED"/>
    <property type="match status" value="1"/>
</dbReference>
<dbReference type="RefSeq" id="WP_179579793.1">
    <property type="nucleotide sequence ID" value="NZ_JACCFM010000001.1"/>
</dbReference>
<reference evidence="2 3" key="1">
    <citation type="submission" date="2020-07" db="EMBL/GenBank/DDBJ databases">
        <title>Sequencing the genomes of 1000 actinobacteria strains.</title>
        <authorList>
            <person name="Klenk H.-P."/>
        </authorList>
    </citation>
    <scope>NUCLEOTIDE SEQUENCE [LARGE SCALE GENOMIC DNA]</scope>
    <source>
        <strain evidence="2 3">LI1</strain>
    </source>
</reference>
<gene>
    <name evidence="2" type="ORF">HNR05_002938</name>
</gene>
<name>A0A7Z0EGB7_9MICO</name>
<dbReference type="PANTHER" id="PTHR42686:SF1">
    <property type="entry name" value="GH17980P-RELATED"/>
    <property type="match status" value="1"/>
</dbReference>
<sequence length="320" mass="35182">MARADVSFSNAHDTDPFGRLSYGAAALGNLFQAVDDETAAETLATAWELGIRYFDTAPHYGLGLSERRVGEFLRGKPRDEFQISTKVGRLLEPTPERAHLKDDTWFDVPAATRRRWDYSAEGIRRSLEDSLDRLGLDSVDILYLHDPEQFGVHAEIPGAVQALIDLREEGLVGRVGVGTSDVDILRSIVRTADIDLIMLSNRYTLLNREAADELLPECRERGVGVVNVGVFNSGILASPTPRDDAHYEYGAVTPSVLAHARRLADVCRSHGVELPAAALQFSLRDPSVLTVAVGAGRAEQLRQNRAWMDAPIPEALWGDL</sequence>
<keyword evidence="2" id="KW-0560">Oxidoreductase</keyword>
<dbReference type="AlphaFoldDB" id="A0A7Z0EGB7"/>
<evidence type="ECO:0000259" key="1">
    <source>
        <dbReference type="Pfam" id="PF00248"/>
    </source>
</evidence>
<accession>A0A7Z0EGB7</accession>
<dbReference type="InterPro" id="IPR023210">
    <property type="entry name" value="NADP_OxRdtase_dom"/>
</dbReference>
<dbReference type="GO" id="GO:0005829">
    <property type="term" value="C:cytosol"/>
    <property type="evidence" value="ECO:0007669"/>
    <property type="project" value="TreeGrafter"/>
</dbReference>
<proteinExistence type="predicted"/>